<sequence>MSNSLSRFEIVSSLEAIISTQNKDHWNKLESLIQSTVTINNKSLRQDEFIAQLRSDVNNNNISARIESCVVDVNAQAIAARVIKTQSISSDKASTVQCQEIMLAWFKDRQLSAMKLLQDNDARRAKEPSATETPAHLLDNANSTTVDLASIYRDYIKNINDKTMEATFEKFCKPVVTHNTHEKTIAQYIYLIQESQEAIQGLYFDIEDLLVDNESGRVAVRLEFTGVPVKTWAGAEPSGQSVKFHEHVMYWFDEDKIHWVWSIVDLDTYREQYNFKMSFTSITIDPNGDVVIVLRASQQEDAKTVAKVTAPAVETTVGTTTEDPSVAPEKTPAESPSETSSEASTETPTKTVNEETTETATEPTVEDGATETASLTHAEAPQETPTEASAEPSTEAPNETPDETPAETPSATPSIGTTSESNETTTQTVTENDSIQTSEKHFICSRKHITFASRRAARELTEDKWTLDRDFPLEPLTIVLKIIHGKTRDIPETVTLNLLADIASIVDYLECHDAVTFFGRNWLSRYSTTNLLCFMDKTLAQLIHTSFVFENASLFENVTRIAIKSSSQVVPTYNLPVQADVLSAIGSKSSALLKVLIDGLIDIQTKLLGQKLGCSYGCRSMLLGSLMQAMNVAAIYPPPSPPSPFLILGSVMFSLRSAHSPKYFSSETDGPSSKHSGKWTLTMWPEQRGNKAQPTVEKAPPTTPAKTSNLFGPKSTVDATPSTSNIFGPKPTLDAKANDKSNIFGPKSTLDAKANEKPVPKPTPTSTGFFGSATAVDPDQPWAIVRHHCCLQDFINPLLDEVEAKIAGLKLADFSRA</sequence>
<evidence type="ECO:0000313" key="3">
    <source>
        <dbReference type="Proteomes" id="UP000693738"/>
    </source>
</evidence>
<feature type="compositionally biased region" description="Low complexity" evidence="1">
    <location>
        <begin position="417"/>
        <end position="432"/>
    </location>
</feature>
<gene>
    <name evidence="2" type="ORF">FEQUK3_LOCUS4463</name>
</gene>
<dbReference type="EMBL" id="CAJSTJ010000126">
    <property type="protein sequence ID" value="CAG7558762.1"/>
    <property type="molecule type" value="Genomic_DNA"/>
</dbReference>
<protein>
    <submittedName>
        <fullName evidence="2">Uncharacterized protein</fullName>
    </submittedName>
</protein>
<feature type="compositionally biased region" description="Low complexity" evidence="1">
    <location>
        <begin position="327"/>
        <end position="351"/>
    </location>
</feature>
<feature type="region of interest" description="Disordered" evidence="1">
    <location>
        <begin position="314"/>
        <end position="437"/>
    </location>
</feature>
<dbReference type="GO" id="GO:0030638">
    <property type="term" value="P:polyketide metabolic process"/>
    <property type="evidence" value="ECO:0007669"/>
    <property type="project" value="InterPro"/>
</dbReference>
<evidence type="ECO:0000256" key="1">
    <source>
        <dbReference type="SAM" id="MobiDB-lite"/>
    </source>
</evidence>
<evidence type="ECO:0000313" key="2">
    <source>
        <dbReference type="EMBL" id="CAG7558762.1"/>
    </source>
</evidence>
<organism evidence="2 3">
    <name type="scientific">Fusarium equiseti</name>
    <name type="common">Fusarium scirpi</name>
    <dbReference type="NCBI Taxonomy" id="61235"/>
    <lineage>
        <taxon>Eukaryota</taxon>
        <taxon>Fungi</taxon>
        <taxon>Dikarya</taxon>
        <taxon>Ascomycota</taxon>
        <taxon>Pezizomycotina</taxon>
        <taxon>Sordariomycetes</taxon>
        <taxon>Hypocreomycetidae</taxon>
        <taxon>Hypocreales</taxon>
        <taxon>Nectriaceae</taxon>
        <taxon>Fusarium</taxon>
        <taxon>Fusarium incarnatum-equiseti species complex</taxon>
    </lineage>
</organism>
<comment type="caution">
    <text evidence="2">The sequence shown here is derived from an EMBL/GenBank/DDBJ whole genome shotgun (WGS) entry which is preliminary data.</text>
</comment>
<proteinExistence type="predicted"/>
<feature type="compositionally biased region" description="Polar residues" evidence="1">
    <location>
        <begin position="407"/>
        <end position="416"/>
    </location>
</feature>
<feature type="compositionally biased region" description="Polar residues" evidence="1">
    <location>
        <begin position="717"/>
        <end position="726"/>
    </location>
</feature>
<name>A0A8J2ILK9_FUSEQ</name>
<dbReference type="AlphaFoldDB" id="A0A8J2ILK9"/>
<feature type="region of interest" description="Disordered" evidence="1">
    <location>
        <begin position="689"/>
        <end position="766"/>
    </location>
</feature>
<accession>A0A8J2ILK9</accession>
<reference evidence="2" key="1">
    <citation type="submission" date="2021-05" db="EMBL/GenBank/DDBJ databases">
        <authorList>
            <person name="Khan N."/>
        </authorList>
    </citation>
    <scope>NUCLEOTIDE SEQUENCE</scope>
</reference>
<feature type="compositionally biased region" description="Polar residues" evidence="1">
    <location>
        <begin position="383"/>
        <end position="397"/>
    </location>
</feature>
<dbReference type="Pfam" id="PF07366">
    <property type="entry name" value="SnoaL"/>
    <property type="match status" value="1"/>
</dbReference>
<dbReference type="InterPro" id="IPR009959">
    <property type="entry name" value="Cyclase_SnoaL-like"/>
</dbReference>
<dbReference type="Proteomes" id="UP000693738">
    <property type="component" value="Unassembled WGS sequence"/>
</dbReference>